<accession>A0A1U7CNV4</accession>
<dbReference type="AlphaFoldDB" id="A0A1U7CNV4"/>
<proteinExistence type="predicted"/>
<name>A0A1U7CNV4_9BACT</name>
<dbReference type="OrthoDB" id="213842at2"/>
<keyword evidence="2" id="KW-1185">Reference proteome</keyword>
<organism evidence="1 2">
    <name type="scientific">Paludisphaera borealis</name>
    <dbReference type="NCBI Taxonomy" id="1387353"/>
    <lineage>
        <taxon>Bacteria</taxon>
        <taxon>Pseudomonadati</taxon>
        <taxon>Planctomycetota</taxon>
        <taxon>Planctomycetia</taxon>
        <taxon>Isosphaerales</taxon>
        <taxon>Isosphaeraceae</taxon>
        <taxon>Paludisphaera</taxon>
    </lineage>
</organism>
<dbReference type="SUPFAM" id="SSF81901">
    <property type="entry name" value="HCP-like"/>
    <property type="match status" value="1"/>
</dbReference>
<dbReference type="Proteomes" id="UP000186309">
    <property type="component" value="Chromosome"/>
</dbReference>
<evidence type="ECO:0008006" key="3">
    <source>
        <dbReference type="Google" id="ProtNLM"/>
    </source>
</evidence>
<dbReference type="RefSeq" id="WP_076345297.1">
    <property type="nucleotide sequence ID" value="NZ_CP019082.1"/>
</dbReference>
<sequence length="312" mass="34845">MEDCLTRYIAASPDRWAYQWLAGCYHAEGDEVRWKSTLDEFLTKTEDAGLDHARVRVQLANAFIAKEQWAEAKAYAEAAAQTWAGWSMLCAAKANEGLHDWDRAEYWYTQAAERYPSSAWQDLFLFRQRIQCVRPGSEPDDAKARLNALAAAPASIQSGESGYIYWLNDSPRKALEALEAAYQAAPRVNLATAIMLVADELGDAARRDSAREDLCSKLKDQAPKTCAICQLICDSLAAETRTPLDLAPVDKILDTIQADARGNAEFIVGRFLLNRGRTDDARKYLQRCADSANGSRWTRTMAAKLVRAPDKR</sequence>
<dbReference type="Gene3D" id="1.25.40.10">
    <property type="entry name" value="Tetratricopeptide repeat domain"/>
    <property type="match status" value="2"/>
</dbReference>
<reference evidence="2" key="1">
    <citation type="submission" date="2016-12" db="EMBL/GenBank/DDBJ databases">
        <title>Comparative genomics of four Isosphaeraceae planctomycetes: a common pool of plasmids and glycoside hydrolase genes.</title>
        <authorList>
            <person name="Ivanova A."/>
        </authorList>
    </citation>
    <scope>NUCLEOTIDE SEQUENCE [LARGE SCALE GENOMIC DNA]</scope>
    <source>
        <strain evidence="2">PX4</strain>
    </source>
</reference>
<dbReference type="EMBL" id="CP019082">
    <property type="protein sequence ID" value="APW60563.1"/>
    <property type="molecule type" value="Genomic_DNA"/>
</dbReference>
<gene>
    <name evidence="1" type="ORF">BSF38_02038</name>
</gene>
<evidence type="ECO:0000313" key="1">
    <source>
        <dbReference type="EMBL" id="APW60563.1"/>
    </source>
</evidence>
<dbReference type="KEGG" id="pbor:BSF38_02038"/>
<evidence type="ECO:0000313" key="2">
    <source>
        <dbReference type="Proteomes" id="UP000186309"/>
    </source>
</evidence>
<protein>
    <recommendedName>
        <fullName evidence="3">Beta-barrel assembly-enhancing protease</fullName>
    </recommendedName>
</protein>
<dbReference type="InterPro" id="IPR011990">
    <property type="entry name" value="TPR-like_helical_dom_sf"/>
</dbReference>